<feature type="transmembrane region" description="Helical" evidence="1">
    <location>
        <begin position="16"/>
        <end position="36"/>
    </location>
</feature>
<keyword evidence="1" id="KW-0472">Membrane</keyword>
<evidence type="ECO:0000313" key="2">
    <source>
        <dbReference type="EMBL" id="MFD2892337.1"/>
    </source>
</evidence>
<gene>
    <name evidence="2" type="ORF">ACFS5J_09960</name>
</gene>
<dbReference type="RefSeq" id="WP_379811981.1">
    <property type="nucleotide sequence ID" value="NZ_JBHUPC010000013.1"/>
</dbReference>
<name>A0ABW5YN68_9FLAO</name>
<comment type="caution">
    <text evidence="2">The sequence shown here is derived from an EMBL/GenBank/DDBJ whole genome shotgun (WGS) entry which is preliminary data.</text>
</comment>
<keyword evidence="1" id="KW-1133">Transmembrane helix</keyword>
<dbReference type="Pfam" id="PF09527">
    <property type="entry name" value="ATPase_gene1"/>
    <property type="match status" value="1"/>
</dbReference>
<sequence>MENPKKKKQPNGPNPWLSLISIPFQMGFVIYIFNVLGSWLNEKYQVEYYEKWITLLGVFVAIYYVIKQVSLLNRKK</sequence>
<keyword evidence="1" id="KW-0812">Transmembrane</keyword>
<keyword evidence="3" id="KW-1185">Reference proteome</keyword>
<dbReference type="Proteomes" id="UP001597534">
    <property type="component" value="Unassembled WGS sequence"/>
</dbReference>
<evidence type="ECO:0000313" key="3">
    <source>
        <dbReference type="Proteomes" id="UP001597534"/>
    </source>
</evidence>
<reference evidence="3" key="1">
    <citation type="journal article" date="2019" name="Int. J. Syst. Evol. Microbiol.">
        <title>The Global Catalogue of Microorganisms (GCM) 10K type strain sequencing project: providing services to taxonomists for standard genome sequencing and annotation.</title>
        <authorList>
            <consortium name="The Broad Institute Genomics Platform"/>
            <consortium name="The Broad Institute Genome Sequencing Center for Infectious Disease"/>
            <person name="Wu L."/>
            <person name="Ma J."/>
        </authorList>
    </citation>
    <scope>NUCLEOTIDE SEQUENCE [LARGE SCALE GENOMIC DNA]</scope>
    <source>
        <strain evidence="3">KCTC 22671</strain>
    </source>
</reference>
<organism evidence="2 3">
    <name type="scientific">Flavobacterium chuncheonense</name>
    <dbReference type="NCBI Taxonomy" id="2026653"/>
    <lineage>
        <taxon>Bacteria</taxon>
        <taxon>Pseudomonadati</taxon>
        <taxon>Bacteroidota</taxon>
        <taxon>Flavobacteriia</taxon>
        <taxon>Flavobacteriales</taxon>
        <taxon>Flavobacteriaceae</taxon>
        <taxon>Flavobacterium</taxon>
    </lineage>
</organism>
<feature type="transmembrane region" description="Helical" evidence="1">
    <location>
        <begin position="48"/>
        <end position="66"/>
    </location>
</feature>
<evidence type="ECO:0000256" key="1">
    <source>
        <dbReference type="SAM" id="Phobius"/>
    </source>
</evidence>
<accession>A0ABW5YN68</accession>
<protein>
    <submittedName>
        <fullName evidence="2">AtpZ/AtpI family protein</fullName>
    </submittedName>
</protein>
<dbReference type="EMBL" id="JBHUPC010000013">
    <property type="protein sequence ID" value="MFD2892337.1"/>
    <property type="molecule type" value="Genomic_DNA"/>
</dbReference>
<proteinExistence type="predicted"/>
<dbReference type="InterPro" id="IPR032820">
    <property type="entry name" value="ATPase_put"/>
</dbReference>